<proteinExistence type="predicted"/>
<keyword evidence="2" id="KW-1185">Reference proteome</keyword>
<reference evidence="1" key="1">
    <citation type="submission" date="2020-04" db="EMBL/GenBank/DDBJ databases">
        <authorList>
            <person name="Alioto T."/>
            <person name="Alioto T."/>
            <person name="Gomez Garrido J."/>
        </authorList>
    </citation>
    <scope>NUCLEOTIDE SEQUENCE</scope>
    <source>
        <strain evidence="1">A484AB</strain>
    </source>
</reference>
<protein>
    <submittedName>
        <fullName evidence="1">Uncharacterized protein</fullName>
    </submittedName>
</protein>
<organism evidence="1 2">
    <name type="scientific">Paramuricea clavata</name>
    <name type="common">Red gorgonian</name>
    <name type="synonym">Violescent sea-whip</name>
    <dbReference type="NCBI Taxonomy" id="317549"/>
    <lineage>
        <taxon>Eukaryota</taxon>
        <taxon>Metazoa</taxon>
        <taxon>Cnidaria</taxon>
        <taxon>Anthozoa</taxon>
        <taxon>Octocorallia</taxon>
        <taxon>Malacalcyonacea</taxon>
        <taxon>Plexauridae</taxon>
        <taxon>Paramuricea</taxon>
    </lineage>
</organism>
<dbReference type="AlphaFoldDB" id="A0A6S7I3R5"/>
<sequence length="237" mass="27511">MILVPENNLDNYLRQQRLTTPPTVTKMAQLDGEMKTVLDRDDTSQDEKAKLYSQILENYLHFKGKRNVENTEPIPVQLSEETKKGTKVIRTTTPDNVERQSVGDIIEVLPKKLQQKAKILLRRIQDNSKILDWNDRGELKYGGETLPNTNITNLLGDSLKYKKNNKPKGYEIFTKALSEMNLPEELIRNPERLQLFKTYVYEKTPDRGKIRKSLQDDIPGPSPTKKRAKKLQWQTNF</sequence>
<dbReference type="OrthoDB" id="10068277at2759"/>
<gene>
    <name evidence="1" type="ORF">PACLA_8A079107</name>
</gene>
<comment type="caution">
    <text evidence="1">The sequence shown here is derived from an EMBL/GenBank/DDBJ whole genome shotgun (WGS) entry which is preliminary data.</text>
</comment>
<dbReference type="EMBL" id="CACRXK020007742">
    <property type="protein sequence ID" value="CAB4013074.1"/>
    <property type="molecule type" value="Genomic_DNA"/>
</dbReference>
<dbReference type="Proteomes" id="UP001152795">
    <property type="component" value="Unassembled WGS sequence"/>
</dbReference>
<name>A0A6S7I3R5_PARCT</name>
<evidence type="ECO:0000313" key="2">
    <source>
        <dbReference type="Proteomes" id="UP001152795"/>
    </source>
</evidence>
<accession>A0A6S7I3R5</accession>
<evidence type="ECO:0000313" key="1">
    <source>
        <dbReference type="EMBL" id="CAB4013074.1"/>
    </source>
</evidence>